<dbReference type="CDD" id="cd00037">
    <property type="entry name" value="CLECT"/>
    <property type="match status" value="1"/>
</dbReference>
<dbReference type="PANTHER" id="PTHR22803">
    <property type="entry name" value="MANNOSE, PHOSPHOLIPASE, LECTIN RECEPTOR RELATED"/>
    <property type="match status" value="1"/>
</dbReference>
<dbReference type="SMART" id="SM00034">
    <property type="entry name" value="CLECT"/>
    <property type="match status" value="1"/>
</dbReference>
<gene>
    <name evidence="3" type="ORF">ElyMa_005993000</name>
</gene>
<accession>A0AAV4GGK2</accession>
<organism evidence="3 4">
    <name type="scientific">Elysia marginata</name>
    <dbReference type="NCBI Taxonomy" id="1093978"/>
    <lineage>
        <taxon>Eukaryota</taxon>
        <taxon>Metazoa</taxon>
        <taxon>Spiralia</taxon>
        <taxon>Lophotrochozoa</taxon>
        <taxon>Mollusca</taxon>
        <taxon>Gastropoda</taxon>
        <taxon>Heterobranchia</taxon>
        <taxon>Euthyneura</taxon>
        <taxon>Panpulmonata</taxon>
        <taxon>Sacoglossa</taxon>
        <taxon>Placobranchoidea</taxon>
        <taxon>Plakobranchidae</taxon>
        <taxon>Elysia</taxon>
    </lineage>
</organism>
<protein>
    <submittedName>
        <fullName evidence="3">C-type lectin</fullName>
    </submittedName>
</protein>
<proteinExistence type="predicted"/>
<comment type="caution">
    <text evidence="3">The sequence shown here is derived from an EMBL/GenBank/DDBJ whole genome shotgun (WGS) entry which is preliminary data.</text>
</comment>
<keyword evidence="4" id="KW-1185">Reference proteome</keyword>
<evidence type="ECO:0000256" key="1">
    <source>
        <dbReference type="SAM" id="MobiDB-lite"/>
    </source>
</evidence>
<dbReference type="Pfam" id="PF00059">
    <property type="entry name" value="Lectin_C"/>
    <property type="match status" value="1"/>
</dbReference>
<evidence type="ECO:0000259" key="2">
    <source>
        <dbReference type="PROSITE" id="PS50041"/>
    </source>
</evidence>
<sequence>MDYKSFGLVAVMTCLQLQMEGVSSSSDAISVSPGCPENLAQVRHSHTDVHNDVCYLFVDDELFWKKARDKCFSLGGEMVSIDNQETMDYLAAKLDSKELGWNRKGVWIGMSYSGGTWRWTNGRTAKYENWAKDQPSRLFDVYSFEDCAQMRRDSGWKWHDKLCGSLKFHYNYICEFPLSKPANLEGYVNKPRGQCTNFSQTNGVNGSTPATTATRGSNSTHHRSRPTRSFATEQHELERTPLVSPSVSDCPLLGSGHARENTSRTSSAAPENQPDSMTNGPSLASSSGDYVDMNSLISRERQSQAEATAAKEKKDKEAPDEDKHTYTNVDHRAEKVENLYEVLP</sequence>
<dbReference type="EMBL" id="BMAT01012048">
    <property type="protein sequence ID" value="GFR84190.1"/>
    <property type="molecule type" value="Genomic_DNA"/>
</dbReference>
<dbReference type="InterPro" id="IPR016186">
    <property type="entry name" value="C-type_lectin-like/link_sf"/>
</dbReference>
<evidence type="ECO:0000313" key="3">
    <source>
        <dbReference type="EMBL" id="GFR84190.1"/>
    </source>
</evidence>
<feature type="domain" description="C-type lectin" evidence="2">
    <location>
        <begin position="50"/>
        <end position="163"/>
    </location>
</feature>
<feature type="compositionally biased region" description="Basic and acidic residues" evidence="1">
    <location>
        <begin position="298"/>
        <end position="338"/>
    </location>
</feature>
<dbReference type="PROSITE" id="PS50041">
    <property type="entry name" value="C_TYPE_LECTIN_2"/>
    <property type="match status" value="1"/>
</dbReference>
<evidence type="ECO:0000313" key="4">
    <source>
        <dbReference type="Proteomes" id="UP000762676"/>
    </source>
</evidence>
<feature type="compositionally biased region" description="Polar residues" evidence="1">
    <location>
        <begin position="198"/>
        <end position="219"/>
    </location>
</feature>
<feature type="compositionally biased region" description="Polar residues" evidence="1">
    <location>
        <begin position="263"/>
        <end position="288"/>
    </location>
</feature>
<dbReference type="InterPro" id="IPR016187">
    <property type="entry name" value="CTDL_fold"/>
</dbReference>
<dbReference type="Gene3D" id="3.10.100.10">
    <property type="entry name" value="Mannose-Binding Protein A, subunit A"/>
    <property type="match status" value="1"/>
</dbReference>
<dbReference type="Proteomes" id="UP000762676">
    <property type="component" value="Unassembled WGS sequence"/>
</dbReference>
<name>A0AAV4GGK2_9GAST</name>
<reference evidence="3 4" key="1">
    <citation type="journal article" date="2021" name="Elife">
        <title>Chloroplast acquisition without the gene transfer in kleptoplastic sea slugs, Plakobranchus ocellatus.</title>
        <authorList>
            <person name="Maeda T."/>
            <person name="Takahashi S."/>
            <person name="Yoshida T."/>
            <person name="Shimamura S."/>
            <person name="Takaki Y."/>
            <person name="Nagai Y."/>
            <person name="Toyoda A."/>
            <person name="Suzuki Y."/>
            <person name="Arimoto A."/>
            <person name="Ishii H."/>
            <person name="Satoh N."/>
            <person name="Nishiyama T."/>
            <person name="Hasebe M."/>
            <person name="Maruyama T."/>
            <person name="Minagawa J."/>
            <person name="Obokata J."/>
            <person name="Shigenobu S."/>
        </authorList>
    </citation>
    <scope>NUCLEOTIDE SEQUENCE [LARGE SCALE GENOMIC DNA]</scope>
</reference>
<dbReference type="SUPFAM" id="SSF56436">
    <property type="entry name" value="C-type lectin-like"/>
    <property type="match status" value="1"/>
</dbReference>
<dbReference type="InterPro" id="IPR050111">
    <property type="entry name" value="C-type_lectin/snaclec_domain"/>
</dbReference>
<dbReference type="AlphaFoldDB" id="A0AAV4GGK2"/>
<feature type="region of interest" description="Disordered" evidence="1">
    <location>
        <begin position="198"/>
        <end position="344"/>
    </location>
</feature>
<dbReference type="InterPro" id="IPR001304">
    <property type="entry name" value="C-type_lectin-like"/>
</dbReference>